<evidence type="ECO:0000259" key="2">
    <source>
        <dbReference type="Pfam" id="PF07727"/>
    </source>
</evidence>
<dbReference type="Pfam" id="PF07727">
    <property type="entry name" value="RVT_2"/>
    <property type="match status" value="1"/>
</dbReference>
<proteinExistence type="predicted"/>
<sequence>MMSVDNNTSGLAPQLQKTSDHNRSELKVHDHNNKPSSLIQEVAESSSRNVDNSNMHKLYQRHESDYQWTKNHSLEQVRGNISKLVQTRRQLETNLEMCICTLTVSTVKPKNLNEAMADHTWIETMPKELPKRYAQEDGINFEESFAIVARLEAFQIFIAYVAHKSFPIYQMDVKTTYFNVTLKEDVYVTHPDELRKALYGLKQALRAWTSDPPVPTRYLHKPGR</sequence>
<feature type="domain" description="Reverse transcriptase Ty1/copia-type" evidence="2">
    <location>
        <begin position="131"/>
        <end position="209"/>
    </location>
</feature>
<dbReference type="EMBL" id="BKCJ010318976">
    <property type="protein sequence ID" value="GEZ75313.1"/>
    <property type="molecule type" value="Genomic_DNA"/>
</dbReference>
<feature type="region of interest" description="Disordered" evidence="1">
    <location>
        <begin position="1"/>
        <end position="53"/>
    </location>
</feature>
<dbReference type="InterPro" id="IPR013103">
    <property type="entry name" value="RVT_2"/>
</dbReference>
<feature type="non-terminal residue" evidence="3">
    <location>
        <position position="224"/>
    </location>
</feature>
<name>A0A699IS45_TANCI</name>
<feature type="compositionally biased region" description="Polar residues" evidence="1">
    <location>
        <begin position="34"/>
        <end position="53"/>
    </location>
</feature>
<accession>A0A699IS45</accession>
<evidence type="ECO:0000256" key="1">
    <source>
        <dbReference type="SAM" id="MobiDB-lite"/>
    </source>
</evidence>
<comment type="caution">
    <text evidence="3">The sequence shown here is derived from an EMBL/GenBank/DDBJ whole genome shotgun (WGS) entry which is preliminary data.</text>
</comment>
<evidence type="ECO:0000313" key="3">
    <source>
        <dbReference type="EMBL" id="GEZ75313.1"/>
    </source>
</evidence>
<protein>
    <recommendedName>
        <fullName evidence="2">Reverse transcriptase Ty1/copia-type domain-containing protein</fullName>
    </recommendedName>
</protein>
<dbReference type="AlphaFoldDB" id="A0A699IS45"/>
<feature type="compositionally biased region" description="Basic and acidic residues" evidence="1">
    <location>
        <begin position="18"/>
        <end position="33"/>
    </location>
</feature>
<feature type="compositionally biased region" description="Polar residues" evidence="1">
    <location>
        <begin position="1"/>
        <end position="17"/>
    </location>
</feature>
<gene>
    <name evidence="3" type="ORF">Tci_547286</name>
</gene>
<organism evidence="3">
    <name type="scientific">Tanacetum cinerariifolium</name>
    <name type="common">Dalmatian daisy</name>
    <name type="synonym">Chrysanthemum cinerariifolium</name>
    <dbReference type="NCBI Taxonomy" id="118510"/>
    <lineage>
        <taxon>Eukaryota</taxon>
        <taxon>Viridiplantae</taxon>
        <taxon>Streptophyta</taxon>
        <taxon>Embryophyta</taxon>
        <taxon>Tracheophyta</taxon>
        <taxon>Spermatophyta</taxon>
        <taxon>Magnoliopsida</taxon>
        <taxon>eudicotyledons</taxon>
        <taxon>Gunneridae</taxon>
        <taxon>Pentapetalae</taxon>
        <taxon>asterids</taxon>
        <taxon>campanulids</taxon>
        <taxon>Asterales</taxon>
        <taxon>Asteraceae</taxon>
        <taxon>Asteroideae</taxon>
        <taxon>Anthemideae</taxon>
        <taxon>Anthemidinae</taxon>
        <taxon>Tanacetum</taxon>
    </lineage>
</organism>
<reference evidence="3" key="1">
    <citation type="journal article" date="2019" name="Sci. Rep.">
        <title>Draft genome of Tanacetum cinerariifolium, the natural source of mosquito coil.</title>
        <authorList>
            <person name="Yamashiro T."/>
            <person name="Shiraishi A."/>
            <person name="Satake H."/>
            <person name="Nakayama K."/>
        </authorList>
    </citation>
    <scope>NUCLEOTIDE SEQUENCE</scope>
</reference>